<dbReference type="CDD" id="cd00130">
    <property type="entry name" value="PAS"/>
    <property type="match status" value="1"/>
</dbReference>
<dbReference type="InterPro" id="IPR043128">
    <property type="entry name" value="Rev_trsase/Diguanyl_cyclase"/>
</dbReference>
<dbReference type="Pfam" id="PF00990">
    <property type="entry name" value="GGDEF"/>
    <property type="match status" value="1"/>
</dbReference>
<dbReference type="SUPFAM" id="SSF55073">
    <property type="entry name" value="Nucleotide cyclase"/>
    <property type="match status" value="1"/>
</dbReference>
<dbReference type="InterPro" id="IPR000160">
    <property type="entry name" value="GGDEF_dom"/>
</dbReference>
<evidence type="ECO:0000256" key="3">
    <source>
        <dbReference type="ARBA" id="ARBA00034247"/>
    </source>
</evidence>
<organism evidence="7 8">
    <name type="scientific">Marinomonas foliarum</name>
    <dbReference type="NCBI Taxonomy" id="491950"/>
    <lineage>
        <taxon>Bacteria</taxon>
        <taxon>Pseudomonadati</taxon>
        <taxon>Pseudomonadota</taxon>
        <taxon>Gammaproteobacteria</taxon>
        <taxon>Oceanospirillales</taxon>
        <taxon>Oceanospirillaceae</taxon>
        <taxon>Marinomonas</taxon>
    </lineage>
</organism>
<dbReference type="PANTHER" id="PTHR45138">
    <property type="entry name" value="REGULATORY COMPONENTS OF SENSORY TRANSDUCTION SYSTEM"/>
    <property type="match status" value="1"/>
</dbReference>
<evidence type="ECO:0000256" key="2">
    <source>
        <dbReference type="ARBA" id="ARBA00012528"/>
    </source>
</evidence>
<dbReference type="PROSITE" id="PS50113">
    <property type="entry name" value="PAC"/>
    <property type="match status" value="1"/>
</dbReference>
<dbReference type="PROSITE" id="PS50887">
    <property type="entry name" value="GGDEF"/>
    <property type="match status" value="1"/>
</dbReference>
<dbReference type="InterPro" id="IPR000014">
    <property type="entry name" value="PAS"/>
</dbReference>
<dbReference type="EMBL" id="QPJQ01000007">
    <property type="protein sequence ID" value="RCX06947.1"/>
    <property type="molecule type" value="Genomic_DNA"/>
</dbReference>
<dbReference type="AlphaFoldDB" id="A0A369AFK5"/>
<comment type="caution">
    <text evidence="7">The sequence shown here is derived from an EMBL/GenBank/DDBJ whole genome shotgun (WGS) entry which is preliminary data.</text>
</comment>
<accession>A0A369AFK5</accession>
<feature type="domain" description="PAS" evidence="4">
    <location>
        <begin position="118"/>
        <end position="181"/>
    </location>
</feature>
<dbReference type="Proteomes" id="UP000253506">
    <property type="component" value="Unassembled WGS sequence"/>
</dbReference>
<name>A0A369AFK5_9GAMM</name>
<comment type="catalytic activity">
    <reaction evidence="3">
        <text>2 GTP = 3',3'-c-di-GMP + 2 diphosphate</text>
        <dbReference type="Rhea" id="RHEA:24898"/>
        <dbReference type="ChEBI" id="CHEBI:33019"/>
        <dbReference type="ChEBI" id="CHEBI:37565"/>
        <dbReference type="ChEBI" id="CHEBI:58805"/>
        <dbReference type="EC" id="2.7.7.65"/>
    </reaction>
</comment>
<dbReference type="InterPro" id="IPR050469">
    <property type="entry name" value="Diguanylate_Cyclase"/>
</dbReference>
<dbReference type="SMART" id="SM00091">
    <property type="entry name" value="PAS"/>
    <property type="match status" value="1"/>
</dbReference>
<dbReference type="FunFam" id="3.30.70.270:FF:000001">
    <property type="entry name" value="Diguanylate cyclase domain protein"/>
    <property type="match status" value="1"/>
</dbReference>
<evidence type="ECO:0000259" key="4">
    <source>
        <dbReference type="PROSITE" id="PS50112"/>
    </source>
</evidence>
<evidence type="ECO:0000259" key="6">
    <source>
        <dbReference type="PROSITE" id="PS50887"/>
    </source>
</evidence>
<feature type="domain" description="GGDEF" evidence="6">
    <location>
        <begin position="275"/>
        <end position="407"/>
    </location>
</feature>
<reference evidence="7 8" key="1">
    <citation type="submission" date="2018-07" db="EMBL/GenBank/DDBJ databases">
        <title>Genomic Encyclopedia of Type Strains, Phase III (KMG-III): the genomes of soil and plant-associated and newly described type strains.</title>
        <authorList>
            <person name="Whitman W."/>
        </authorList>
    </citation>
    <scope>NUCLEOTIDE SEQUENCE [LARGE SCALE GENOMIC DNA]</scope>
    <source>
        <strain evidence="7 8">CECT 7731</strain>
    </source>
</reference>
<evidence type="ECO:0000259" key="5">
    <source>
        <dbReference type="PROSITE" id="PS50113"/>
    </source>
</evidence>
<dbReference type="CDD" id="cd01949">
    <property type="entry name" value="GGDEF"/>
    <property type="match status" value="1"/>
</dbReference>
<dbReference type="Gene3D" id="3.30.70.270">
    <property type="match status" value="1"/>
</dbReference>
<dbReference type="GO" id="GO:0043709">
    <property type="term" value="P:cell adhesion involved in single-species biofilm formation"/>
    <property type="evidence" value="ECO:0007669"/>
    <property type="project" value="TreeGrafter"/>
</dbReference>
<dbReference type="PROSITE" id="PS50112">
    <property type="entry name" value="PAS"/>
    <property type="match status" value="1"/>
</dbReference>
<dbReference type="GO" id="GO:1902201">
    <property type="term" value="P:negative regulation of bacterial-type flagellum-dependent cell motility"/>
    <property type="evidence" value="ECO:0007669"/>
    <property type="project" value="TreeGrafter"/>
</dbReference>
<sequence>MIPSILYFSPQLASWKTQLNTKLQAHGHTVEWLPIQQIKQSPALSLVLIAENDISAEDILLIPSRKTIVIVDEWSLEVSAKWINRGADNCFAHHDEHLISWLLSEFSKFALTRTRKTDDDVLQVIIDAIPAPIFFKDQHHIYRGCNTAFCEFIGRPRDEVVGHSVYDIAPKHLADIYYEADCELLAKGGTQRYEAEVRFCNGSLHEMEFNKAVFTNAGGQAIGQVGVMLEVTERNELIRKLDKATRTDPLTGMSNRREFNLTIQEALNEQKSSEQKLSLMTLDIDFFKQINDRFGHGGGDRTLQLIASWLQSQLHETDHAFRVGGEEFYILMRGKSIKSALGMAESLCKHMATTPFMINHKSIYITFSAGVIELTPNLPLDDALEMVDKALYEAKSNGRNCVCHVFQ</sequence>
<feature type="domain" description="PAC" evidence="5">
    <location>
        <begin position="191"/>
        <end position="243"/>
    </location>
</feature>
<dbReference type="InterPro" id="IPR000700">
    <property type="entry name" value="PAS-assoc_C"/>
</dbReference>
<dbReference type="SUPFAM" id="SSF55785">
    <property type="entry name" value="PYP-like sensor domain (PAS domain)"/>
    <property type="match status" value="1"/>
</dbReference>
<dbReference type="InterPro" id="IPR013656">
    <property type="entry name" value="PAS_4"/>
</dbReference>
<dbReference type="RefSeq" id="WP_114411249.1">
    <property type="nucleotide sequence ID" value="NZ_QPJQ01000007.1"/>
</dbReference>
<dbReference type="GO" id="GO:0005886">
    <property type="term" value="C:plasma membrane"/>
    <property type="evidence" value="ECO:0007669"/>
    <property type="project" value="TreeGrafter"/>
</dbReference>
<dbReference type="EC" id="2.7.7.65" evidence="2"/>
<dbReference type="GO" id="GO:0052621">
    <property type="term" value="F:diguanylate cyclase activity"/>
    <property type="evidence" value="ECO:0007669"/>
    <property type="project" value="UniProtKB-EC"/>
</dbReference>
<dbReference type="InterPro" id="IPR035965">
    <property type="entry name" value="PAS-like_dom_sf"/>
</dbReference>
<comment type="cofactor">
    <cofactor evidence="1">
        <name>Mg(2+)</name>
        <dbReference type="ChEBI" id="CHEBI:18420"/>
    </cofactor>
</comment>
<dbReference type="OrthoDB" id="8416215at2"/>
<evidence type="ECO:0000313" key="7">
    <source>
        <dbReference type="EMBL" id="RCX06947.1"/>
    </source>
</evidence>
<dbReference type="SMART" id="SM00267">
    <property type="entry name" value="GGDEF"/>
    <property type="match status" value="1"/>
</dbReference>
<dbReference type="Gene3D" id="3.30.450.20">
    <property type="entry name" value="PAS domain"/>
    <property type="match status" value="1"/>
</dbReference>
<evidence type="ECO:0000256" key="1">
    <source>
        <dbReference type="ARBA" id="ARBA00001946"/>
    </source>
</evidence>
<dbReference type="NCBIfam" id="TIGR00229">
    <property type="entry name" value="sensory_box"/>
    <property type="match status" value="1"/>
</dbReference>
<dbReference type="NCBIfam" id="TIGR00254">
    <property type="entry name" value="GGDEF"/>
    <property type="match status" value="1"/>
</dbReference>
<dbReference type="PANTHER" id="PTHR45138:SF9">
    <property type="entry name" value="DIGUANYLATE CYCLASE DGCM-RELATED"/>
    <property type="match status" value="1"/>
</dbReference>
<proteinExistence type="predicted"/>
<evidence type="ECO:0000313" key="8">
    <source>
        <dbReference type="Proteomes" id="UP000253506"/>
    </source>
</evidence>
<dbReference type="InterPro" id="IPR029787">
    <property type="entry name" value="Nucleotide_cyclase"/>
</dbReference>
<gene>
    <name evidence="7" type="ORF">DFP77_10745</name>
</gene>
<protein>
    <recommendedName>
        <fullName evidence="2">diguanylate cyclase</fullName>
        <ecNumber evidence="2">2.7.7.65</ecNumber>
    </recommendedName>
</protein>
<dbReference type="Pfam" id="PF08448">
    <property type="entry name" value="PAS_4"/>
    <property type="match status" value="1"/>
</dbReference>